<feature type="domain" description="TonB-dependent receptor-like beta-barrel" evidence="11">
    <location>
        <begin position="252"/>
        <end position="712"/>
    </location>
</feature>
<dbReference type="SUPFAM" id="SSF56935">
    <property type="entry name" value="Porins"/>
    <property type="match status" value="1"/>
</dbReference>
<evidence type="ECO:0000256" key="10">
    <source>
        <dbReference type="SAM" id="SignalP"/>
    </source>
</evidence>
<evidence type="ECO:0000256" key="8">
    <source>
        <dbReference type="PROSITE-ProRule" id="PRU01360"/>
    </source>
</evidence>
<evidence type="ECO:0000256" key="9">
    <source>
        <dbReference type="RuleBase" id="RU003357"/>
    </source>
</evidence>
<keyword evidence="7 8" id="KW-0998">Cell outer membrane</keyword>
<feature type="signal peptide" evidence="10">
    <location>
        <begin position="1"/>
        <end position="19"/>
    </location>
</feature>
<keyword evidence="4 8" id="KW-0812">Transmembrane</keyword>
<dbReference type="PANTHER" id="PTHR30442:SF0">
    <property type="entry name" value="FE(3+) DICITRATE TRANSPORT PROTEIN FECA"/>
    <property type="match status" value="1"/>
</dbReference>
<feature type="domain" description="TonB-dependent receptor plug" evidence="12">
    <location>
        <begin position="53"/>
        <end position="161"/>
    </location>
</feature>
<dbReference type="GO" id="GO:0030246">
    <property type="term" value="F:carbohydrate binding"/>
    <property type="evidence" value="ECO:0007669"/>
    <property type="project" value="InterPro"/>
</dbReference>
<dbReference type="InterPro" id="IPR012910">
    <property type="entry name" value="Plug_dom"/>
</dbReference>
<dbReference type="InterPro" id="IPR037066">
    <property type="entry name" value="Plug_dom_sf"/>
</dbReference>
<dbReference type="InterPro" id="IPR000531">
    <property type="entry name" value="Beta-barrel_TonB"/>
</dbReference>
<dbReference type="OrthoDB" id="9758472at2"/>
<dbReference type="GO" id="GO:0033214">
    <property type="term" value="P:siderophore-iron import into cell"/>
    <property type="evidence" value="ECO:0007669"/>
    <property type="project" value="TreeGrafter"/>
</dbReference>
<evidence type="ECO:0000256" key="6">
    <source>
        <dbReference type="ARBA" id="ARBA00023136"/>
    </source>
</evidence>
<keyword evidence="5 9" id="KW-0798">TonB box</keyword>
<dbReference type="RefSeq" id="WP_006989773.1">
    <property type="nucleotide sequence ID" value="NZ_JH594606.1"/>
</dbReference>
<evidence type="ECO:0000256" key="1">
    <source>
        <dbReference type="ARBA" id="ARBA00004571"/>
    </source>
</evidence>
<comment type="similarity">
    <text evidence="8 9">Belongs to the TonB-dependent receptor family.</text>
</comment>
<evidence type="ECO:0000313" key="14">
    <source>
        <dbReference type="Proteomes" id="UP000003844"/>
    </source>
</evidence>
<evidence type="ECO:0000259" key="12">
    <source>
        <dbReference type="Pfam" id="PF07715"/>
    </source>
</evidence>
<keyword evidence="14" id="KW-1185">Reference proteome</keyword>
<comment type="subcellular location">
    <subcellularLocation>
        <location evidence="1 8">Cell outer membrane</location>
        <topology evidence="1 8">Multi-pass membrane protein</topology>
    </subcellularLocation>
</comment>
<organism evidence="13 14">
    <name type="scientific">Gillisia limnaea (strain DSM 15749 / LMG 21470 / R-8282)</name>
    <dbReference type="NCBI Taxonomy" id="865937"/>
    <lineage>
        <taxon>Bacteria</taxon>
        <taxon>Pseudomonadati</taxon>
        <taxon>Bacteroidota</taxon>
        <taxon>Flavobacteriia</taxon>
        <taxon>Flavobacteriales</taxon>
        <taxon>Flavobacteriaceae</taxon>
        <taxon>Gillisia</taxon>
    </lineage>
</organism>
<dbReference type="CDD" id="cd01347">
    <property type="entry name" value="ligand_gated_channel"/>
    <property type="match status" value="1"/>
</dbReference>
<evidence type="ECO:0000256" key="2">
    <source>
        <dbReference type="ARBA" id="ARBA00022448"/>
    </source>
</evidence>
<feature type="chain" id="PRO_5003559614" evidence="10">
    <location>
        <begin position="20"/>
        <end position="743"/>
    </location>
</feature>
<evidence type="ECO:0000256" key="5">
    <source>
        <dbReference type="ARBA" id="ARBA00023077"/>
    </source>
</evidence>
<evidence type="ECO:0000313" key="13">
    <source>
        <dbReference type="EMBL" id="EHQ03467.1"/>
    </source>
</evidence>
<dbReference type="Proteomes" id="UP000003844">
    <property type="component" value="Unassembled WGS sequence"/>
</dbReference>
<dbReference type="GO" id="GO:0009279">
    <property type="term" value="C:cell outer membrane"/>
    <property type="evidence" value="ECO:0007669"/>
    <property type="project" value="UniProtKB-SubCell"/>
</dbReference>
<sequence length="743" mass="82606">MRRCLFVAILGMASITFQAQEQKVKKSKDSVETLNEVIISAKVLLGSKFEVENRTGSAYYLSSEELKEHRYTNINRVLGQVPGVNFYEEDGFGLRPNISLRGTSPERSSKITLMEDGVLIAPAPYSAPAAYYFPSVARMEAVEILKGSSQIQYGPNTTGGAINFISSQIPTDFSGSLFANYGSFNTSNLHAKAGNSHKNIGYLVEYQNYRSDGFKDLDSGGDTGFNKDDIVAKFRVNTNPDAKVGQALDLKFQYSDETSDETYLGLTENDFNENPFRRYSGSQKDQMNADHLQLMATHTLSFSDYFRITTTGYLNEFSRNWYKLNDVVSAEGKVGISNLLDNPSNFPDAFAIVTGRINSGANALILKNNNREYVSKGVQTKLDYHWTTGNVFHDIEVGLRYHYDEEDRFQWVDAYNINNGIMNLTTAGTPGTDANRISNAKALATFAMYRIKFNNWTFTPGIRYENITLAQEDFGKNDVTRSGTDLKTKENKVDIFIPGVGFNYKFDNRVSLFGGVHKGFSPPGNSTGEDPEESINYELGSRFNVAGLQGELVGFYNDYSNLLGSDLAATGGTGTLEQFNAGEVEVKGIEFLLNYDLLERRSSQFRLPLNISYTYTNTEFQNSFASGEGIWGEINAGDEMPYIPNHQFNVGIGLEHSKFSVNLNGRYMGEFRTMAGSGDISNNERVDSNFIIDVAANYHLTSYLSFTGNVINALDNEYAVARVPSGLRPGHPFGAYLGLNFQF</sequence>
<name>H2BZQ8_GILLR</name>
<dbReference type="STRING" id="865937.Gilli_2854"/>
<protein>
    <submittedName>
        <fullName evidence="13">TonB-dependent receptor</fullName>
    </submittedName>
</protein>
<dbReference type="Pfam" id="PF00593">
    <property type="entry name" value="TonB_dep_Rec_b-barrel"/>
    <property type="match status" value="1"/>
</dbReference>
<dbReference type="InterPro" id="IPR039426">
    <property type="entry name" value="TonB-dep_rcpt-like"/>
</dbReference>
<keyword evidence="6 8" id="KW-0472">Membrane</keyword>
<dbReference type="InterPro" id="IPR036942">
    <property type="entry name" value="Beta-barrel_TonB_sf"/>
</dbReference>
<dbReference type="Gene3D" id="2.170.130.10">
    <property type="entry name" value="TonB-dependent receptor, plug domain"/>
    <property type="match status" value="1"/>
</dbReference>
<keyword evidence="13" id="KW-0675">Receptor</keyword>
<evidence type="ECO:0000256" key="3">
    <source>
        <dbReference type="ARBA" id="ARBA00022452"/>
    </source>
</evidence>
<keyword evidence="2 8" id="KW-0813">Transport</keyword>
<dbReference type="EMBL" id="JH594606">
    <property type="protein sequence ID" value="EHQ03467.1"/>
    <property type="molecule type" value="Genomic_DNA"/>
</dbReference>
<dbReference type="eggNOG" id="COG4772">
    <property type="taxonomic scope" value="Bacteria"/>
</dbReference>
<proteinExistence type="inferred from homology"/>
<dbReference type="Pfam" id="PF07715">
    <property type="entry name" value="Plug"/>
    <property type="match status" value="1"/>
</dbReference>
<keyword evidence="10" id="KW-0732">Signal</keyword>
<keyword evidence="3 8" id="KW-1134">Transmembrane beta strand</keyword>
<dbReference type="AlphaFoldDB" id="H2BZQ8"/>
<evidence type="ECO:0000256" key="7">
    <source>
        <dbReference type="ARBA" id="ARBA00023237"/>
    </source>
</evidence>
<accession>H2BZQ8</accession>
<dbReference type="PANTHER" id="PTHR30442">
    <property type="entry name" value="IRON III DICITRATE TRANSPORT PROTEIN FECA"/>
    <property type="match status" value="1"/>
</dbReference>
<reference evidence="14" key="1">
    <citation type="journal article" date="2012" name="Stand. Genomic Sci.">
        <title>Genome sequence of the Antarctic rhodopsins-containing flavobacterium Gillisia limnaea type strain (R-8282(T)).</title>
        <authorList>
            <person name="Riedel T."/>
            <person name="Held B."/>
            <person name="Nolan M."/>
            <person name="Lucas S."/>
            <person name="Lapidus A."/>
            <person name="Tice H."/>
            <person name="Del Rio T.G."/>
            <person name="Cheng J.F."/>
            <person name="Han C."/>
            <person name="Tapia R."/>
            <person name="Goodwin L.A."/>
            <person name="Pitluck S."/>
            <person name="Liolios K."/>
            <person name="Mavromatis K."/>
            <person name="Pagani I."/>
            <person name="Ivanova N."/>
            <person name="Mikhailova N."/>
            <person name="Pati A."/>
            <person name="Chen A."/>
            <person name="Palaniappan K."/>
            <person name="Land M."/>
            <person name="Rohde M."/>
            <person name="Tindall B.J."/>
            <person name="Detter J.C."/>
            <person name="Goker M."/>
            <person name="Bristow J."/>
            <person name="Eisen J.A."/>
            <person name="Markowitz V."/>
            <person name="Hugenholtz P."/>
            <person name="Kyrpides N.C."/>
            <person name="Klenk H.P."/>
            <person name="Woyke T."/>
        </authorList>
    </citation>
    <scope>NUCLEOTIDE SEQUENCE [LARGE SCALE GENOMIC DNA]</scope>
    <source>
        <strain evidence="14">DSM 15749 / LMG 21470 / R-8282</strain>
    </source>
</reference>
<dbReference type="Gene3D" id="2.40.170.20">
    <property type="entry name" value="TonB-dependent receptor, beta-barrel domain"/>
    <property type="match status" value="1"/>
</dbReference>
<dbReference type="PROSITE" id="PS52016">
    <property type="entry name" value="TONB_DEPENDENT_REC_3"/>
    <property type="match status" value="1"/>
</dbReference>
<dbReference type="HOGENOM" id="CLU_008287_17_0_10"/>
<evidence type="ECO:0000256" key="4">
    <source>
        <dbReference type="ARBA" id="ARBA00022692"/>
    </source>
</evidence>
<evidence type="ECO:0000259" key="11">
    <source>
        <dbReference type="Pfam" id="PF00593"/>
    </source>
</evidence>
<gene>
    <name evidence="13" type="ORF">Gilli_2854</name>
</gene>